<protein>
    <submittedName>
        <fullName evidence="1">Uncharacterized protein</fullName>
    </submittedName>
</protein>
<reference evidence="1 2" key="1">
    <citation type="submission" date="2019-02" db="EMBL/GenBank/DDBJ databases">
        <title>Genome sequencing of the rare red list fungi Hericium alpestre (H. flagellum).</title>
        <authorList>
            <person name="Buettner E."/>
            <person name="Kellner H."/>
        </authorList>
    </citation>
    <scope>NUCLEOTIDE SEQUENCE [LARGE SCALE GENOMIC DNA]</scope>
    <source>
        <strain evidence="1 2">DSM 108284</strain>
    </source>
</reference>
<name>A0A4Y9ZGW9_9AGAM</name>
<comment type="caution">
    <text evidence="1">The sequence shown here is derived from an EMBL/GenBank/DDBJ whole genome shotgun (WGS) entry which is preliminary data.</text>
</comment>
<evidence type="ECO:0000313" key="2">
    <source>
        <dbReference type="Proteomes" id="UP000298061"/>
    </source>
</evidence>
<proteinExistence type="predicted"/>
<sequence length="88" mass="9097">MGKKQTTAHRAAAATITQSLLTTSPGTTLNTADASTVTPAARHLQAVSPAPMQPPRDLHEVSSCLAARTSTLALYTHTPASSDPFVTV</sequence>
<keyword evidence="2" id="KW-1185">Reference proteome</keyword>
<organism evidence="1 2">
    <name type="scientific">Hericium alpestre</name>
    <dbReference type="NCBI Taxonomy" id="135208"/>
    <lineage>
        <taxon>Eukaryota</taxon>
        <taxon>Fungi</taxon>
        <taxon>Dikarya</taxon>
        <taxon>Basidiomycota</taxon>
        <taxon>Agaricomycotina</taxon>
        <taxon>Agaricomycetes</taxon>
        <taxon>Russulales</taxon>
        <taxon>Hericiaceae</taxon>
        <taxon>Hericium</taxon>
    </lineage>
</organism>
<evidence type="ECO:0000313" key="1">
    <source>
        <dbReference type="EMBL" id="TFY73073.1"/>
    </source>
</evidence>
<gene>
    <name evidence="1" type="ORF">EWM64_g10939</name>
</gene>
<dbReference type="AlphaFoldDB" id="A0A4Y9ZGW9"/>
<dbReference type="Proteomes" id="UP000298061">
    <property type="component" value="Unassembled WGS sequence"/>
</dbReference>
<accession>A0A4Y9ZGW9</accession>
<dbReference type="EMBL" id="SFCI01003351">
    <property type="protein sequence ID" value="TFY73073.1"/>
    <property type="molecule type" value="Genomic_DNA"/>
</dbReference>
<dbReference type="STRING" id="135208.A0A4Y9ZGW9"/>